<organism evidence="5 8">
    <name type="scientific">Mycobacteroides abscessus subsp. abscessus</name>
    <dbReference type="NCBI Taxonomy" id="1185650"/>
    <lineage>
        <taxon>Bacteria</taxon>
        <taxon>Bacillati</taxon>
        <taxon>Actinomycetota</taxon>
        <taxon>Actinomycetes</taxon>
        <taxon>Mycobacteriales</taxon>
        <taxon>Mycobacteriaceae</taxon>
        <taxon>Mycobacteroides</taxon>
        <taxon>Mycobacteroides abscessus</taxon>
    </lineage>
</organism>
<comment type="caution">
    <text evidence="5">The sequence shown here is derived from an EMBL/GenBank/DDBJ whole genome shotgun (WGS) entry which is preliminary data.</text>
</comment>
<dbReference type="Proteomes" id="UP000184831">
    <property type="component" value="Unassembled WGS sequence"/>
</dbReference>
<evidence type="ECO:0000256" key="2">
    <source>
        <dbReference type="ARBA" id="ARBA00093774"/>
    </source>
</evidence>
<name>A0A1N0H7M1_9MYCO</name>
<feature type="domain" description="Low molecular weight antigen MTB12-like C-terminal" evidence="4">
    <location>
        <begin position="103"/>
        <end position="215"/>
    </location>
</feature>
<dbReference type="InterPro" id="IPR058644">
    <property type="entry name" value="Mtb12-like_C"/>
</dbReference>
<evidence type="ECO:0000256" key="3">
    <source>
        <dbReference type="SAM" id="Phobius"/>
    </source>
</evidence>
<evidence type="ECO:0000259" key="4">
    <source>
        <dbReference type="Pfam" id="PF26580"/>
    </source>
</evidence>
<dbReference type="AlphaFoldDB" id="A0A1N0H7M1"/>
<protein>
    <submittedName>
        <fullName evidence="5">Hypothetical low molecular weight antigen Mtb12</fullName>
    </submittedName>
</protein>
<keyword evidence="3" id="KW-0812">Transmembrane</keyword>
<comment type="similarity">
    <text evidence="2">Belongs to the MTB12 family.</text>
</comment>
<evidence type="ECO:0000313" key="6">
    <source>
        <dbReference type="EMBL" id="SIN15550.1"/>
    </source>
</evidence>
<keyword evidence="3" id="KW-1133">Transmembrane helix</keyword>
<keyword evidence="1" id="KW-0732">Signal</keyword>
<feature type="transmembrane region" description="Helical" evidence="3">
    <location>
        <begin position="42"/>
        <end position="62"/>
    </location>
</feature>
<accession>A0A1N0H7M1</accession>
<reference evidence="7 8" key="1">
    <citation type="submission" date="2016-11" db="EMBL/GenBank/DDBJ databases">
        <authorList>
            <consortium name="Pathogen Informatics"/>
        </authorList>
    </citation>
    <scope>NUCLEOTIDE SEQUENCE [LARGE SCALE GENOMIC DNA]</scope>
    <source>
        <strain evidence="5 8">104</strain>
        <strain evidence="6 7">696</strain>
    </source>
</reference>
<sequence>MDASTLPAIGYACGVYPFMGTSTLLAFVTFRPIERTTVSSRTGMTGVAMLGLLAAVAVGSAVPTGEPTASSASPTATTVTSFTIAPASWDVPLDVPAEPADGTPTPDELSGLLYSLADPGVSALAKGGLVEGGIGAGEAIYADRAFKNANRDGFLPLAFTVSNVKSTGPGLAAAAVTITGPKTQAYTTNINFVDQDGWKISKASAISLIQAASGKSGR</sequence>
<gene>
    <name evidence="5" type="ORF">SAMEA2070301_04311</name>
    <name evidence="6" type="ORF">SAMEA2152244_03320</name>
</gene>
<dbReference type="Proteomes" id="UP000185210">
    <property type="component" value="Unassembled WGS sequence"/>
</dbReference>
<evidence type="ECO:0000313" key="7">
    <source>
        <dbReference type="Proteomes" id="UP000184831"/>
    </source>
</evidence>
<feature type="transmembrane region" description="Helical" evidence="3">
    <location>
        <begin position="6"/>
        <end position="30"/>
    </location>
</feature>
<keyword evidence="3" id="KW-0472">Membrane</keyword>
<evidence type="ECO:0000313" key="5">
    <source>
        <dbReference type="EMBL" id="SIB68087.1"/>
    </source>
</evidence>
<evidence type="ECO:0000256" key="1">
    <source>
        <dbReference type="ARBA" id="ARBA00022729"/>
    </source>
</evidence>
<evidence type="ECO:0000313" key="8">
    <source>
        <dbReference type="Proteomes" id="UP000185210"/>
    </source>
</evidence>
<proteinExistence type="inferred from homology"/>
<dbReference type="EMBL" id="FSQE01000006">
    <property type="protein sequence ID" value="SIN15550.1"/>
    <property type="molecule type" value="Genomic_DNA"/>
</dbReference>
<dbReference type="Pfam" id="PF26580">
    <property type="entry name" value="Mtb12_C"/>
    <property type="match status" value="1"/>
</dbReference>
<dbReference type="EMBL" id="FSHM01000007">
    <property type="protein sequence ID" value="SIB68087.1"/>
    <property type="molecule type" value="Genomic_DNA"/>
</dbReference>